<evidence type="ECO:0000256" key="6">
    <source>
        <dbReference type="ARBA" id="ARBA00023136"/>
    </source>
</evidence>
<dbReference type="PANTHER" id="PTHR24221:SF248">
    <property type="entry name" value="ABC TRANSPORTER TRANSMEMBRANE REGION"/>
    <property type="match status" value="1"/>
</dbReference>
<evidence type="ECO:0000256" key="8">
    <source>
        <dbReference type="SAM" id="Phobius"/>
    </source>
</evidence>
<sequence>MAERTRARRGAAPPQSRIAEYTAAMGALRGQILVAIAFGLFVALLLAVTPLYVFQIFERVLTSRSVPTLVMLMLLAGGAMIVLAVLDWVRQAVLLRAGAALEARLTGPILEMLFDGAARAPVPGLRHATADAETVRRFVGSRAMVHLTDAPWVAVLLGLILLFNLWVFLLATGVALVMVVLALLPRAVTRRRARDGQALAIEAETRLEERLGHAQTIAAMGMGPRVQQAWRAMHDRRVRLDSSTGNSVAVFGAAAAMVHRIGVVGVLALAAWLYTDDLLSSPAVITVALLAERAFAALERLTRAQDAMLRVNGARRRLRELFERGEPARDRMPLPAPRGAVSLQQAMVAPPGARLAALKGVSLSLEPGDSLGVIGPSGSGKSVLARTLVGLWAPFQGTVRLDGNDLRNWSPEQLGEHVGYLSQEVDLMEGTVAEVIARLGPVDADAVIDAARRARVHETILRLPNGYDTAIGAGGHILPAGLRQRVALARALYGSPALVVLDEPNAFLDSDGEQALTEALKGLGEAGCTVVLITQKPALLAAVESVLVLRDGQVEMMGPRQAILSRFARPGPGGGGQLPPPGNGAGGAP</sequence>
<dbReference type="Gene3D" id="1.20.1560.10">
    <property type="entry name" value="ABC transporter type 1, transmembrane domain"/>
    <property type="match status" value="1"/>
</dbReference>
<dbReference type="GO" id="GO:0034040">
    <property type="term" value="F:ATPase-coupled lipid transmembrane transporter activity"/>
    <property type="evidence" value="ECO:0007669"/>
    <property type="project" value="TreeGrafter"/>
</dbReference>
<dbReference type="InterPro" id="IPR039421">
    <property type="entry name" value="Type_1_exporter"/>
</dbReference>
<evidence type="ECO:0000313" key="11">
    <source>
        <dbReference type="EMBL" id="MBB4285514.1"/>
    </source>
</evidence>
<evidence type="ECO:0000259" key="10">
    <source>
        <dbReference type="PROSITE" id="PS50929"/>
    </source>
</evidence>
<dbReference type="NCBIfam" id="TIGR01842">
    <property type="entry name" value="type_I_sec_PrtD"/>
    <property type="match status" value="1"/>
</dbReference>
<dbReference type="Gene3D" id="3.40.50.300">
    <property type="entry name" value="P-loop containing nucleotide triphosphate hydrolases"/>
    <property type="match status" value="1"/>
</dbReference>
<feature type="transmembrane region" description="Helical" evidence="8">
    <location>
        <begin position="66"/>
        <end position="86"/>
    </location>
</feature>
<evidence type="ECO:0000256" key="2">
    <source>
        <dbReference type="ARBA" id="ARBA00022692"/>
    </source>
</evidence>
<dbReference type="SUPFAM" id="SSF90123">
    <property type="entry name" value="ABC transporter transmembrane region"/>
    <property type="match status" value="1"/>
</dbReference>
<dbReference type="PROSITE" id="PS50893">
    <property type="entry name" value="ABC_TRANSPORTER_2"/>
    <property type="match status" value="1"/>
</dbReference>
<keyword evidence="5 8" id="KW-1133">Transmembrane helix</keyword>
<evidence type="ECO:0000256" key="3">
    <source>
        <dbReference type="ARBA" id="ARBA00022741"/>
    </source>
</evidence>
<dbReference type="RefSeq" id="WP_184432810.1">
    <property type="nucleotide sequence ID" value="NZ_JACIGI010000007.1"/>
</dbReference>
<feature type="transmembrane region" description="Helical" evidence="8">
    <location>
        <begin position="32"/>
        <end position="54"/>
    </location>
</feature>
<evidence type="ECO:0000259" key="9">
    <source>
        <dbReference type="PROSITE" id="PS50893"/>
    </source>
</evidence>
<dbReference type="AlphaFoldDB" id="A0A7W6RYE4"/>
<dbReference type="GO" id="GO:0005886">
    <property type="term" value="C:plasma membrane"/>
    <property type="evidence" value="ECO:0007669"/>
    <property type="project" value="UniProtKB-SubCell"/>
</dbReference>
<name>A0A7W6RYE4_9PROT</name>
<organism evidence="11 12">
    <name type="scientific">Roseospira goensis</name>
    <dbReference type="NCBI Taxonomy" id="391922"/>
    <lineage>
        <taxon>Bacteria</taxon>
        <taxon>Pseudomonadati</taxon>
        <taxon>Pseudomonadota</taxon>
        <taxon>Alphaproteobacteria</taxon>
        <taxon>Rhodospirillales</taxon>
        <taxon>Rhodospirillaceae</taxon>
        <taxon>Roseospira</taxon>
    </lineage>
</organism>
<feature type="transmembrane region" description="Helical" evidence="8">
    <location>
        <begin position="248"/>
        <end position="273"/>
    </location>
</feature>
<gene>
    <name evidence="11" type="ORF">GGD88_001232</name>
</gene>
<dbReference type="SUPFAM" id="SSF52540">
    <property type="entry name" value="P-loop containing nucleoside triphosphate hydrolases"/>
    <property type="match status" value="1"/>
</dbReference>
<dbReference type="InterPro" id="IPR036640">
    <property type="entry name" value="ABC1_TM_sf"/>
</dbReference>
<evidence type="ECO:0000313" key="12">
    <source>
        <dbReference type="Proteomes" id="UP000555728"/>
    </source>
</evidence>
<proteinExistence type="predicted"/>
<feature type="region of interest" description="Disordered" evidence="7">
    <location>
        <begin position="567"/>
        <end position="589"/>
    </location>
</feature>
<dbReference type="GO" id="GO:0030253">
    <property type="term" value="P:protein secretion by the type I secretion system"/>
    <property type="evidence" value="ECO:0007669"/>
    <property type="project" value="InterPro"/>
</dbReference>
<dbReference type="InterPro" id="IPR003593">
    <property type="entry name" value="AAA+_ATPase"/>
</dbReference>
<dbReference type="GO" id="GO:0140359">
    <property type="term" value="F:ABC-type transporter activity"/>
    <property type="evidence" value="ECO:0007669"/>
    <property type="project" value="InterPro"/>
</dbReference>
<keyword evidence="6 8" id="KW-0472">Membrane</keyword>
<reference evidence="11 12" key="1">
    <citation type="submission" date="2020-08" db="EMBL/GenBank/DDBJ databases">
        <title>Genome sequencing of Purple Non-Sulfur Bacteria from various extreme environments.</title>
        <authorList>
            <person name="Mayer M."/>
        </authorList>
    </citation>
    <scope>NUCLEOTIDE SEQUENCE [LARGE SCALE GENOMIC DNA]</scope>
    <source>
        <strain evidence="11 12">JA135</strain>
    </source>
</reference>
<feature type="transmembrane region" description="Helical" evidence="8">
    <location>
        <begin position="152"/>
        <end position="184"/>
    </location>
</feature>
<dbReference type="GO" id="GO:0016887">
    <property type="term" value="F:ATP hydrolysis activity"/>
    <property type="evidence" value="ECO:0007669"/>
    <property type="project" value="InterPro"/>
</dbReference>
<dbReference type="Pfam" id="PF00005">
    <property type="entry name" value="ABC_tran"/>
    <property type="match status" value="1"/>
</dbReference>
<evidence type="ECO:0000256" key="5">
    <source>
        <dbReference type="ARBA" id="ARBA00022989"/>
    </source>
</evidence>
<evidence type="ECO:0000256" key="7">
    <source>
        <dbReference type="SAM" id="MobiDB-lite"/>
    </source>
</evidence>
<dbReference type="GO" id="GO:0030256">
    <property type="term" value="C:type I protein secretion system complex"/>
    <property type="evidence" value="ECO:0007669"/>
    <property type="project" value="InterPro"/>
</dbReference>
<protein>
    <submittedName>
        <fullName evidence="11">ATP-binding cassette subfamily C protein/ATP-binding cassette subfamily C protein EexD</fullName>
    </submittedName>
</protein>
<dbReference type="InterPro" id="IPR003439">
    <property type="entry name" value="ABC_transporter-like_ATP-bd"/>
</dbReference>
<dbReference type="GO" id="GO:0005524">
    <property type="term" value="F:ATP binding"/>
    <property type="evidence" value="ECO:0007669"/>
    <property type="project" value="UniProtKB-KW"/>
</dbReference>
<accession>A0A7W6RYE4</accession>
<dbReference type="Proteomes" id="UP000555728">
    <property type="component" value="Unassembled WGS sequence"/>
</dbReference>
<keyword evidence="2 8" id="KW-0812">Transmembrane</keyword>
<feature type="compositionally biased region" description="Gly residues" evidence="7">
    <location>
        <begin position="571"/>
        <end position="589"/>
    </location>
</feature>
<dbReference type="SMART" id="SM00382">
    <property type="entry name" value="AAA"/>
    <property type="match status" value="1"/>
</dbReference>
<evidence type="ECO:0000256" key="1">
    <source>
        <dbReference type="ARBA" id="ARBA00004651"/>
    </source>
</evidence>
<evidence type="ECO:0000256" key="4">
    <source>
        <dbReference type="ARBA" id="ARBA00022840"/>
    </source>
</evidence>
<feature type="domain" description="ABC transporter" evidence="9">
    <location>
        <begin position="341"/>
        <end position="576"/>
    </location>
</feature>
<feature type="domain" description="ABC transmembrane type-1" evidence="10">
    <location>
        <begin position="33"/>
        <end position="310"/>
    </location>
</feature>
<dbReference type="InterPro" id="IPR010128">
    <property type="entry name" value="ATPase_T1SS_PrtD-like"/>
</dbReference>
<comment type="subcellular location">
    <subcellularLocation>
        <location evidence="1">Cell membrane</location>
        <topology evidence="1">Multi-pass membrane protein</topology>
    </subcellularLocation>
</comment>
<keyword evidence="12" id="KW-1185">Reference proteome</keyword>
<dbReference type="EMBL" id="JACIGI010000007">
    <property type="protein sequence ID" value="MBB4285514.1"/>
    <property type="molecule type" value="Genomic_DNA"/>
</dbReference>
<comment type="caution">
    <text evidence="11">The sequence shown here is derived from an EMBL/GenBank/DDBJ whole genome shotgun (WGS) entry which is preliminary data.</text>
</comment>
<dbReference type="PANTHER" id="PTHR24221">
    <property type="entry name" value="ATP-BINDING CASSETTE SUB-FAMILY B"/>
    <property type="match status" value="1"/>
</dbReference>
<dbReference type="PROSITE" id="PS50929">
    <property type="entry name" value="ABC_TM1F"/>
    <property type="match status" value="1"/>
</dbReference>
<dbReference type="InterPro" id="IPR027417">
    <property type="entry name" value="P-loop_NTPase"/>
</dbReference>
<dbReference type="InterPro" id="IPR011527">
    <property type="entry name" value="ABC1_TM_dom"/>
</dbReference>
<keyword evidence="4 11" id="KW-0067">ATP-binding</keyword>
<dbReference type="Pfam" id="PF00664">
    <property type="entry name" value="ABC_membrane"/>
    <property type="match status" value="1"/>
</dbReference>
<keyword evidence="3" id="KW-0547">Nucleotide-binding</keyword>